<dbReference type="AlphaFoldDB" id="L2GPZ5"/>
<evidence type="ECO:0000313" key="2">
    <source>
        <dbReference type="Proteomes" id="UP000011081"/>
    </source>
</evidence>
<reference evidence="2" key="1">
    <citation type="submission" date="2011-03" db="EMBL/GenBank/DDBJ databases">
        <title>The genome sequence of Vavraia culicis strain floridensis.</title>
        <authorList>
            <consortium name="The Broad Institute Genome Sequencing Platform"/>
            <person name="Cuomo C."/>
            <person name="Becnel J."/>
            <person name="Sanscrainte N."/>
            <person name="Young S.K."/>
            <person name="Zeng Q."/>
            <person name="Gargeya S."/>
            <person name="Fitzgerald M."/>
            <person name="Haas B."/>
            <person name="Abouelleil A."/>
            <person name="Alvarado L."/>
            <person name="Arachchi H.M."/>
            <person name="Berlin A."/>
            <person name="Chapman S.B."/>
            <person name="Gearin G."/>
            <person name="Goldberg J."/>
            <person name="Griggs A."/>
            <person name="Gujja S."/>
            <person name="Hansen M."/>
            <person name="Heiman D."/>
            <person name="Howarth C."/>
            <person name="Larimer J."/>
            <person name="Lui A."/>
            <person name="MacDonald P.J.P."/>
            <person name="McCowen C."/>
            <person name="Montmayeur A."/>
            <person name="Murphy C."/>
            <person name="Neiman D."/>
            <person name="Pearson M."/>
            <person name="Priest M."/>
            <person name="Roberts A."/>
            <person name="Saif S."/>
            <person name="Shea T."/>
            <person name="Sisk P."/>
            <person name="Stolte C."/>
            <person name="Sykes S."/>
            <person name="Wortman J."/>
            <person name="Nusbaum C."/>
            <person name="Birren B."/>
        </authorList>
    </citation>
    <scope>NUCLEOTIDE SEQUENCE [LARGE SCALE GENOMIC DNA]</scope>
    <source>
        <strain evidence="2">floridensis</strain>
    </source>
</reference>
<dbReference type="GeneID" id="19880622"/>
<dbReference type="OrthoDB" id="10600554at2759"/>
<dbReference type="VEuPathDB" id="MicrosporidiaDB:VCUG_02766"/>
<proteinExistence type="predicted"/>
<sequence length="189" mass="22012">RRTQDTIAAQRRINNLTYEEKFIREKTYELAQKNMISALLPFFMNEELSWTQETVKMLATRIERLMNAPFAWDELKKILWNAVNSVTSSCFLKNWLFGSNTRSGLLVSSNVLSRFHFKDPEIAGSSSIRSSFIPPVESKTAMEIEEHNENMENAELPIVEKRMEGTSYIPLYYITKEDENTALLRKECE</sequence>
<dbReference type="RefSeq" id="XP_008075778.1">
    <property type="nucleotide sequence ID" value="XM_008077587.1"/>
</dbReference>
<dbReference type="InParanoid" id="L2GPZ5"/>
<evidence type="ECO:0000313" key="1">
    <source>
        <dbReference type="EMBL" id="ELA45746.1"/>
    </source>
</evidence>
<feature type="non-terminal residue" evidence="1">
    <location>
        <position position="189"/>
    </location>
</feature>
<dbReference type="EMBL" id="GL877732">
    <property type="protein sequence ID" value="ELA45746.1"/>
    <property type="molecule type" value="Genomic_DNA"/>
</dbReference>
<organism evidence="1 2">
    <name type="scientific">Vavraia culicis (isolate floridensis)</name>
    <name type="common">Microsporidian parasite</name>
    <dbReference type="NCBI Taxonomy" id="948595"/>
    <lineage>
        <taxon>Eukaryota</taxon>
        <taxon>Fungi</taxon>
        <taxon>Fungi incertae sedis</taxon>
        <taxon>Microsporidia</taxon>
        <taxon>Pleistophoridae</taxon>
        <taxon>Vavraia</taxon>
    </lineage>
</organism>
<keyword evidence="2" id="KW-1185">Reference proteome</keyword>
<gene>
    <name evidence="1" type="ORF">VCUG_02766</name>
</gene>
<dbReference type="HOGENOM" id="CLU_1437766_0_0_1"/>
<feature type="non-terminal residue" evidence="1">
    <location>
        <position position="1"/>
    </location>
</feature>
<dbReference type="Proteomes" id="UP000011081">
    <property type="component" value="Unassembled WGS sequence"/>
</dbReference>
<name>L2GPZ5_VAVCU</name>
<protein>
    <submittedName>
        <fullName evidence="1">Uncharacterized protein</fullName>
    </submittedName>
</protein>
<accession>L2GPZ5</accession>